<dbReference type="CDD" id="cd01285">
    <property type="entry name" value="nucleoside_deaminase"/>
    <property type="match status" value="1"/>
</dbReference>
<evidence type="ECO:0000313" key="2">
    <source>
        <dbReference type="EMBL" id="USY17814.1"/>
    </source>
</evidence>
<keyword evidence="3" id="KW-1185">Reference proteome</keyword>
<name>A0ABY5D3Q6_9ACTN</name>
<dbReference type="EMBL" id="CP099837">
    <property type="protein sequence ID" value="USY17814.1"/>
    <property type="molecule type" value="Genomic_DNA"/>
</dbReference>
<accession>A0ABY5D3Q6</accession>
<feature type="domain" description="CMP/dCMP-type deaminase" evidence="1">
    <location>
        <begin position="9"/>
        <end position="124"/>
    </location>
</feature>
<protein>
    <submittedName>
        <fullName evidence="2">Nucleoside deaminase</fullName>
    </submittedName>
</protein>
<dbReference type="PANTHER" id="PTHR11079">
    <property type="entry name" value="CYTOSINE DEAMINASE FAMILY MEMBER"/>
    <property type="match status" value="1"/>
</dbReference>
<evidence type="ECO:0000259" key="1">
    <source>
        <dbReference type="PROSITE" id="PS51747"/>
    </source>
</evidence>
<proteinExistence type="predicted"/>
<dbReference type="PANTHER" id="PTHR11079:SF190">
    <property type="entry name" value="CYTOSINE DEAMINASE"/>
    <property type="match status" value="1"/>
</dbReference>
<dbReference type="Pfam" id="PF00383">
    <property type="entry name" value="dCMP_cyt_deam_1"/>
    <property type="match status" value="1"/>
</dbReference>
<dbReference type="InterPro" id="IPR016193">
    <property type="entry name" value="Cytidine_deaminase-like"/>
</dbReference>
<dbReference type="InterPro" id="IPR002125">
    <property type="entry name" value="CMP_dCMP_dom"/>
</dbReference>
<gene>
    <name evidence="2" type="ORF">NE857_21080</name>
</gene>
<sequence>MDNLNNFQQWRNASFEEAFRQAQKSLSEGGVPVGASLEKGGALVGSGHNERVQSGDPVAHGEISCLRRVGRQRSYAETVLYTTLAPCAMCAGAIIQFGIPVVVVGESRTFPGELELIRSRGVKVVELDDPRCAGLMREFQERFPGVWAEDIGEAGA</sequence>
<reference evidence="2" key="1">
    <citation type="submission" date="2022-06" db="EMBL/GenBank/DDBJ databases">
        <authorList>
            <person name="Ping M."/>
        </authorList>
    </citation>
    <scope>NUCLEOTIDE SEQUENCE</scope>
    <source>
        <strain evidence="2">JCM11759T</strain>
    </source>
</reference>
<dbReference type="SUPFAM" id="SSF53927">
    <property type="entry name" value="Cytidine deaminase-like"/>
    <property type="match status" value="1"/>
</dbReference>
<evidence type="ECO:0000313" key="3">
    <source>
        <dbReference type="Proteomes" id="UP001055940"/>
    </source>
</evidence>
<dbReference type="Gene3D" id="3.40.140.10">
    <property type="entry name" value="Cytidine Deaminase, domain 2"/>
    <property type="match status" value="1"/>
</dbReference>
<organism evidence="2 3">
    <name type="scientific">Nocardiopsis exhalans</name>
    <dbReference type="NCBI Taxonomy" id="163604"/>
    <lineage>
        <taxon>Bacteria</taxon>
        <taxon>Bacillati</taxon>
        <taxon>Actinomycetota</taxon>
        <taxon>Actinomycetes</taxon>
        <taxon>Streptosporangiales</taxon>
        <taxon>Nocardiopsidaceae</taxon>
        <taxon>Nocardiopsis</taxon>
    </lineage>
</organism>
<dbReference type="RefSeq" id="WP_254417308.1">
    <property type="nucleotide sequence ID" value="NZ_BAAAJB010000011.1"/>
</dbReference>
<dbReference type="Proteomes" id="UP001055940">
    <property type="component" value="Chromosome"/>
</dbReference>
<dbReference type="PROSITE" id="PS51747">
    <property type="entry name" value="CYT_DCMP_DEAMINASES_2"/>
    <property type="match status" value="1"/>
</dbReference>